<dbReference type="Pfam" id="PF01047">
    <property type="entry name" value="MarR"/>
    <property type="match status" value="1"/>
</dbReference>
<organism evidence="5">
    <name type="scientific">mine drainage metagenome</name>
    <dbReference type="NCBI Taxonomy" id="410659"/>
    <lineage>
        <taxon>unclassified sequences</taxon>
        <taxon>metagenomes</taxon>
        <taxon>ecological metagenomes</taxon>
    </lineage>
</organism>
<evidence type="ECO:0000259" key="4">
    <source>
        <dbReference type="PROSITE" id="PS50995"/>
    </source>
</evidence>
<feature type="domain" description="HTH marR-type" evidence="4">
    <location>
        <begin position="17"/>
        <end position="149"/>
    </location>
</feature>
<dbReference type="SMART" id="SM00347">
    <property type="entry name" value="HTH_MARR"/>
    <property type="match status" value="1"/>
</dbReference>
<keyword evidence="3" id="KW-0804">Transcription</keyword>
<dbReference type="EMBL" id="MLJW01000078">
    <property type="protein sequence ID" value="OIR01995.1"/>
    <property type="molecule type" value="Genomic_DNA"/>
</dbReference>
<evidence type="ECO:0000256" key="1">
    <source>
        <dbReference type="ARBA" id="ARBA00023015"/>
    </source>
</evidence>
<dbReference type="Gene3D" id="1.10.10.10">
    <property type="entry name" value="Winged helix-like DNA-binding domain superfamily/Winged helix DNA-binding domain"/>
    <property type="match status" value="1"/>
</dbReference>
<protein>
    <submittedName>
        <fullName evidence="5">Transcriptional regulator SlyA</fullName>
    </submittedName>
</protein>
<reference evidence="5" key="1">
    <citation type="submission" date="2016-10" db="EMBL/GenBank/DDBJ databases">
        <title>Sequence of Gallionella enrichment culture.</title>
        <authorList>
            <person name="Poehlein A."/>
            <person name="Muehling M."/>
            <person name="Daniel R."/>
        </authorList>
    </citation>
    <scope>NUCLEOTIDE SEQUENCE</scope>
</reference>
<dbReference type="InterPro" id="IPR036390">
    <property type="entry name" value="WH_DNA-bd_sf"/>
</dbReference>
<keyword evidence="2" id="KW-0238">DNA-binding</keyword>
<comment type="caution">
    <text evidence="5">The sequence shown here is derived from an EMBL/GenBank/DDBJ whole genome shotgun (WGS) entry which is preliminary data.</text>
</comment>
<dbReference type="GO" id="GO:0003700">
    <property type="term" value="F:DNA-binding transcription factor activity"/>
    <property type="evidence" value="ECO:0007669"/>
    <property type="project" value="InterPro"/>
</dbReference>
<dbReference type="PANTHER" id="PTHR42756:SF1">
    <property type="entry name" value="TRANSCRIPTIONAL REPRESSOR OF EMRAB OPERON"/>
    <property type="match status" value="1"/>
</dbReference>
<gene>
    <name evidence="5" type="primary">slyA_4</name>
    <name evidence="5" type="ORF">GALL_158530</name>
</gene>
<dbReference type="PRINTS" id="PR00598">
    <property type="entry name" value="HTHMARR"/>
</dbReference>
<dbReference type="PANTHER" id="PTHR42756">
    <property type="entry name" value="TRANSCRIPTIONAL REGULATOR, MARR"/>
    <property type="match status" value="1"/>
</dbReference>
<dbReference type="PROSITE" id="PS50995">
    <property type="entry name" value="HTH_MARR_2"/>
    <property type="match status" value="1"/>
</dbReference>
<dbReference type="AlphaFoldDB" id="A0A1J5S1V9"/>
<dbReference type="InterPro" id="IPR023187">
    <property type="entry name" value="Tscrpt_reg_MarR-type_CS"/>
</dbReference>
<name>A0A1J5S1V9_9ZZZZ</name>
<dbReference type="InterPro" id="IPR000835">
    <property type="entry name" value="HTH_MarR-typ"/>
</dbReference>
<dbReference type="PROSITE" id="PS01117">
    <property type="entry name" value="HTH_MARR_1"/>
    <property type="match status" value="1"/>
</dbReference>
<evidence type="ECO:0000256" key="3">
    <source>
        <dbReference type="ARBA" id="ARBA00023163"/>
    </source>
</evidence>
<proteinExistence type="predicted"/>
<keyword evidence="1" id="KW-0805">Transcription regulation</keyword>
<sequence length="157" mass="17353">MTDAPHPLFSAENYTPRRNPLRHIVDIAGAVRQQIDRQAAALGITWAQWVVLMRIASGIGSSAAELCRAIGYDSGSMTRMLDRLEKAGLICRHRCCEDRRVVKIALTEAGQDLYPRLAPIAIGSLNHNLQGFTPEEIDTLMNFLDRILANQGKPCGK</sequence>
<dbReference type="GO" id="GO:0003677">
    <property type="term" value="F:DNA binding"/>
    <property type="evidence" value="ECO:0007669"/>
    <property type="project" value="UniProtKB-KW"/>
</dbReference>
<accession>A0A1J5S1V9</accession>
<evidence type="ECO:0000313" key="5">
    <source>
        <dbReference type="EMBL" id="OIR01995.1"/>
    </source>
</evidence>
<dbReference type="SUPFAM" id="SSF46785">
    <property type="entry name" value="Winged helix' DNA-binding domain"/>
    <property type="match status" value="1"/>
</dbReference>
<evidence type="ECO:0000256" key="2">
    <source>
        <dbReference type="ARBA" id="ARBA00023125"/>
    </source>
</evidence>
<dbReference type="InterPro" id="IPR036388">
    <property type="entry name" value="WH-like_DNA-bd_sf"/>
</dbReference>